<feature type="compositionally biased region" description="Basic residues" evidence="1">
    <location>
        <begin position="18"/>
        <end position="28"/>
    </location>
</feature>
<organism evidence="2 3">
    <name type="scientific">Dictyocaulus viviparus</name>
    <name type="common">Bovine lungworm</name>
    <dbReference type="NCBI Taxonomy" id="29172"/>
    <lineage>
        <taxon>Eukaryota</taxon>
        <taxon>Metazoa</taxon>
        <taxon>Ecdysozoa</taxon>
        <taxon>Nematoda</taxon>
        <taxon>Chromadorea</taxon>
        <taxon>Rhabditida</taxon>
        <taxon>Rhabditina</taxon>
        <taxon>Rhabditomorpha</taxon>
        <taxon>Strongyloidea</taxon>
        <taxon>Metastrongylidae</taxon>
        <taxon>Dictyocaulus</taxon>
    </lineage>
</organism>
<keyword evidence="3" id="KW-1185">Reference proteome</keyword>
<evidence type="ECO:0000313" key="2">
    <source>
        <dbReference type="EMBL" id="KJH49970.1"/>
    </source>
</evidence>
<evidence type="ECO:0000313" key="3">
    <source>
        <dbReference type="Proteomes" id="UP000053766"/>
    </source>
</evidence>
<protein>
    <submittedName>
        <fullName evidence="2">Uncharacterized protein</fullName>
    </submittedName>
</protein>
<dbReference type="EMBL" id="KN716219">
    <property type="protein sequence ID" value="KJH49970.1"/>
    <property type="molecule type" value="Genomic_DNA"/>
</dbReference>
<sequence length="183" mass="21117">MIKVYFIIGCNFADGQRRMKPKSTKRKKLAEASPEPGVVLVKQTKEYKEKRGKKENTKTKTTKKKKTNVKKSKGYKEKKAKTKFGIGGSSKGKKIVKKHGKEKKKPSKNVEQIRPQKPRELPAQPLKIEGSSKKSLSKQRKIKKPLVNEKDRKPETHTERKKRREKKGLKEERKTTMYASSID</sequence>
<feature type="compositionally biased region" description="Basic residues" evidence="1">
    <location>
        <begin position="91"/>
        <end position="107"/>
    </location>
</feature>
<feature type="compositionally biased region" description="Basic and acidic residues" evidence="1">
    <location>
        <begin position="43"/>
        <end position="58"/>
    </location>
</feature>
<reference evidence="3" key="2">
    <citation type="journal article" date="2016" name="Sci. Rep.">
        <title>Dictyocaulus viviparus genome, variome and transcriptome elucidate lungworm biology and support future intervention.</title>
        <authorList>
            <person name="McNulty S.N."/>
            <person name="Strube C."/>
            <person name="Rosa B.A."/>
            <person name="Martin J.C."/>
            <person name="Tyagi R."/>
            <person name="Choi Y.J."/>
            <person name="Wang Q."/>
            <person name="Hallsworth Pepin K."/>
            <person name="Zhang X."/>
            <person name="Ozersky P."/>
            <person name="Wilson R.K."/>
            <person name="Sternberg P.W."/>
            <person name="Gasser R.B."/>
            <person name="Mitreva M."/>
        </authorList>
    </citation>
    <scope>NUCLEOTIDE SEQUENCE [LARGE SCALE GENOMIC DNA]</scope>
    <source>
        <strain evidence="3">HannoverDv2000</strain>
    </source>
</reference>
<feature type="compositionally biased region" description="Basic residues" evidence="1">
    <location>
        <begin position="60"/>
        <end position="82"/>
    </location>
</feature>
<dbReference type="Proteomes" id="UP000053766">
    <property type="component" value="Unassembled WGS sequence"/>
</dbReference>
<gene>
    <name evidence="2" type="ORF">DICVIV_03917</name>
</gene>
<evidence type="ECO:0000256" key="1">
    <source>
        <dbReference type="SAM" id="MobiDB-lite"/>
    </source>
</evidence>
<feature type="region of interest" description="Disordered" evidence="1">
    <location>
        <begin position="16"/>
        <end position="183"/>
    </location>
</feature>
<reference evidence="2 3" key="1">
    <citation type="submission" date="2013-11" db="EMBL/GenBank/DDBJ databases">
        <title>Draft genome of the bovine lungworm Dictyocaulus viviparus.</title>
        <authorList>
            <person name="Mitreva M."/>
        </authorList>
    </citation>
    <scope>NUCLEOTIDE SEQUENCE [LARGE SCALE GENOMIC DNA]</scope>
    <source>
        <strain evidence="2 3">HannoverDv2000</strain>
    </source>
</reference>
<dbReference type="AlphaFoldDB" id="A0A0D8XZT3"/>
<feature type="compositionally biased region" description="Basic and acidic residues" evidence="1">
    <location>
        <begin position="146"/>
        <end position="158"/>
    </location>
</feature>
<name>A0A0D8XZT3_DICVI</name>
<accession>A0A0D8XZT3</accession>
<proteinExistence type="predicted"/>
<feature type="compositionally biased region" description="Basic residues" evidence="1">
    <location>
        <begin position="135"/>
        <end position="144"/>
    </location>
</feature>